<feature type="transmembrane region" description="Helical" evidence="7">
    <location>
        <begin position="348"/>
        <end position="372"/>
    </location>
</feature>
<keyword evidence="10" id="KW-1185">Reference proteome</keyword>
<proteinExistence type="predicted"/>
<evidence type="ECO:0000256" key="4">
    <source>
        <dbReference type="ARBA" id="ARBA00022692"/>
    </source>
</evidence>
<evidence type="ECO:0000259" key="8">
    <source>
        <dbReference type="PROSITE" id="PS50850"/>
    </source>
</evidence>
<dbReference type="EMBL" id="JBHRZH010000043">
    <property type="protein sequence ID" value="MFC3765860.1"/>
    <property type="molecule type" value="Genomic_DNA"/>
</dbReference>
<accession>A0ABV7YKI6</accession>
<keyword evidence="4 7" id="KW-0812">Transmembrane</keyword>
<dbReference type="InterPro" id="IPR011701">
    <property type="entry name" value="MFS"/>
</dbReference>
<dbReference type="InterPro" id="IPR020846">
    <property type="entry name" value="MFS_dom"/>
</dbReference>
<feature type="transmembrane region" description="Helical" evidence="7">
    <location>
        <begin position="46"/>
        <end position="67"/>
    </location>
</feature>
<dbReference type="Proteomes" id="UP001595699">
    <property type="component" value="Unassembled WGS sequence"/>
</dbReference>
<evidence type="ECO:0000313" key="10">
    <source>
        <dbReference type="Proteomes" id="UP001595699"/>
    </source>
</evidence>
<comment type="subcellular location">
    <subcellularLocation>
        <location evidence="1">Cell membrane</location>
        <topology evidence="1">Multi-pass membrane protein</topology>
    </subcellularLocation>
</comment>
<feature type="transmembrane region" description="Helical" evidence="7">
    <location>
        <begin position="170"/>
        <end position="187"/>
    </location>
</feature>
<dbReference type="PRINTS" id="PR01036">
    <property type="entry name" value="TCRTETB"/>
</dbReference>
<gene>
    <name evidence="9" type="ORF">ACFOUW_33850</name>
</gene>
<feature type="transmembrane region" description="Helical" evidence="7">
    <location>
        <begin position="104"/>
        <end position="126"/>
    </location>
</feature>
<dbReference type="Gene3D" id="1.20.1250.20">
    <property type="entry name" value="MFS general substrate transporter like domains"/>
    <property type="match status" value="1"/>
</dbReference>
<feature type="transmembrane region" description="Helical" evidence="7">
    <location>
        <begin position="260"/>
        <end position="283"/>
    </location>
</feature>
<name>A0ABV7YKI6_9ACTN</name>
<feature type="transmembrane region" description="Helical" evidence="7">
    <location>
        <begin position="419"/>
        <end position="441"/>
    </location>
</feature>
<evidence type="ECO:0000256" key="5">
    <source>
        <dbReference type="ARBA" id="ARBA00022989"/>
    </source>
</evidence>
<evidence type="ECO:0000256" key="2">
    <source>
        <dbReference type="ARBA" id="ARBA00022448"/>
    </source>
</evidence>
<feature type="domain" description="Major facilitator superfamily (MFS) profile" evidence="8">
    <location>
        <begin position="13"/>
        <end position="445"/>
    </location>
</feature>
<evidence type="ECO:0000256" key="3">
    <source>
        <dbReference type="ARBA" id="ARBA00022475"/>
    </source>
</evidence>
<evidence type="ECO:0000256" key="1">
    <source>
        <dbReference type="ARBA" id="ARBA00004651"/>
    </source>
</evidence>
<evidence type="ECO:0000313" key="9">
    <source>
        <dbReference type="EMBL" id="MFC3765860.1"/>
    </source>
</evidence>
<evidence type="ECO:0000256" key="6">
    <source>
        <dbReference type="ARBA" id="ARBA00023136"/>
    </source>
</evidence>
<feature type="transmembrane region" description="Helical" evidence="7">
    <location>
        <begin position="223"/>
        <end position="239"/>
    </location>
</feature>
<feature type="transmembrane region" description="Helical" evidence="7">
    <location>
        <begin position="289"/>
        <end position="312"/>
    </location>
</feature>
<feature type="transmembrane region" description="Helical" evidence="7">
    <location>
        <begin position="199"/>
        <end position="217"/>
    </location>
</feature>
<keyword evidence="3" id="KW-1003">Cell membrane</keyword>
<evidence type="ECO:0000256" key="7">
    <source>
        <dbReference type="SAM" id="Phobius"/>
    </source>
</evidence>
<dbReference type="SUPFAM" id="SSF103473">
    <property type="entry name" value="MFS general substrate transporter"/>
    <property type="match status" value="1"/>
</dbReference>
<feature type="transmembrane region" description="Helical" evidence="7">
    <location>
        <begin position="392"/>
        <end position="413"/>
    </location>
</feature>
<dbReference type="RefSeq" id="WP_239554110.1">
    <property type="nucleotide sequence ID" value="NZ_JAFBCM010000001.1"/>
</dbReference>
<dbReference type="CDD" id="cd17321">
    <property type="entry name" value="MFS_MMR_MDR_like"/>
    <property type="match status" value="1"/>
</dbReference>
<dbReference type="InterPro" id="IPR036259">
    <property type="entry name" value="MFS_trans_sf"/>
</dbReference>
<sequence>MTPQKLTSRQRLTIFVLLGASFMLAANFSILNVALPQVGEAVGLEVSGLAWVATAYALPAAGFTLLFGRIGDLYGRRRMFLGGIAVLAVASVLGGLAANPAMLLSARALQGVACAMAIPNALSLLVTSFSDEKLRARVLGINGALGAAGFTVGALVGGTIVGILGWRGAFLINVPMAILALVVTPFVIRASRATERVRLDVPGAVTVTLGLLAIAYGVTNANVYALLGGVAMLVVFWFVEKRAKAPLAAVDILVRPGVKWGIVAGLVLFAMEISLIFVMTLYLQKVLHLSPFLTGLAFGVPGLAAVAGGVLAGRFIASFGSRKVLVAGLLTQTAFTAPMVLLGMSEAWVWLVVPALFVGFFGFVAGTVAFMVTATSSVPDSQQGLATGLTTLVDEVGSTIGVPIFAAIVATQANLLDGIHLAVIVNVVGTVAAAVVIWFGLRPRRTATAPAVAEPSYESASA</sequence>
<feature type="transmembrane region" description="Helical" evidence="7">
    <location>
        <begin position="79"/>
        <end position="98"/>
    </location>
</feature>
<feature type="transmembrane region" description="Helical" evidence="7">
    <location>
        <begin position="12"/>
        <end position="34"/>
    </location>
</feature>
<dbReference type="PANTHER" id="PTHR42718">
    <property type="entry name" value="MAJOR FACILITATOR SUPERFAMILY MULTIDRUG TRANSPORTER MFSC"/>
    <property type="match status" value="1"/>
</dbReference>
<keyword evidence="5 7" id="KW-1133">Transmembrane helix</keyword>
<keyword evidence="2" id="KW-0813">Transport</keyword>
<keyword evidence="6 7" id="KW-0472">Membrane</keyword>
<organism evidence="9 10">
    <name type="scientific">Tenggerimyces flavus</name>
    <dbReference type="NCBI Taxonomy" id="1708749"/>
    <lineage>
        <taxon>Bacteria</taxon>
        <taxon>Bacillati</taxon>
        <taxon>Actinomycetota</taxon>
        <taxon>Actinomycetes</taxon>
        <taxon>Propionibacteriales</taxon>
        <taxon>Nocardioidaceae</taxon>
        <taxon>Tenggerimyces</taxon>
    </lineage>
</organism>
<reference evidence="10" key="1">
    <citation type="journal article" date="2019" name="Int. J. Syst. Evol. Microbiol.">
        <title>The Global Catalogue of Microorganisms (GCM) 10K type strain sequencing project: providing services to taxonomists for standard genome sequencing and annotation.</title>
        <authorList>
            <consortium name="The Broad Institute Genomics Platform"/>
            <consortium name="The Broad Institute Genome Sequencing Center for Infectious Disease"/>
            <person name="Wu L."/>
            <person name="Ma J."/>
        </authorList>
    </citation>
    <scope>NUCLEOTIDE SEQUENCE [LARGE SCALE GENOMIC DNA]</scope>
    <source>
        <strain evidence="10">CGMCC 4.7241</strain>
    </source>
</reference>
<protein>
    <submittedName>
        <fullName evidence="9">MFS transporter</fullName>
    </submittedName>
</protein>
<dbReference type="PROSITE" id="PS50850">
    <property type="entry name" value="MFS"/>
    <property type="match status" value="1"/>
</dbReference>
<feature type="transmembrane region" description="Helical" evidence="7">
    <location>
        <begin position="138"/>
        <end position="164"/>
    </location>
</feature>
<dbReference type="PANTHER" id="PTHR42718:SF46">
    <property type="entry name" value="BLR6921 PROTEIN"/>
    <property type="match status" value="1"/>
</dbReference>
<dbReference type="Gene3D" id="1.20.1720.10">
    <property type="entry name" value="Multidrug resistance protein D"/>
    <property type="match status" value="1"/>
</dbReference>
<dbReference type="Pfam" id="PF07690">
    <property type="entry name" value="MFS_1"/>
    <property type="match status" value="1"/>
</dbReference>
<feature type="transmembrane region" description="Helical" evidence="7">
    <location>
        <begin position="324"/>
        <end position="342"/>
    </location>
</feature>
<comment type="caution">
    <text evidence="9">The sequence shown here is derived from an EMBL/GenBank/DDBJ whole genome shotgun (WGS) entry which is preliminary data.</text>
</comment>